<keyword evidence="2" id="KW-1185">Reference proteome</keyword>
<evidence type="ECO:0000313" key="2">
    <source>
        <dbReference type="Proteomes" id="UP001320159"/>
    </source>
</evidence>
<name>A0AAP2RBG9_9EURY</name>
<comment type="caution">
    <text evidence="1">The sequence shown here is derived from an EMBL/GenBank/DDBJ whole genome shotgun (WGS) entry which is preliminary data.</text>
</comment>
<protein>
    <submittedName>
        <fullName evidence="1">Uncharacterized protein</fullName>
    </submittedName>
</protein>
<dbReference type="AlphaFoldDB" id="A0AAP2RBG9"/>
<sequence length="118" mass="13516">MANYSTHGISFFDMISFSRDFPEIEDAEGYIEVRDYFDPKNIKKKYFYRVGDGLNINFVNCEYVDCDGVYSIKHLISAAYRGKAVHIEGYMPCPVCQGQGRQGYSCEAKFSLDIVYKG</sequence>
<evidence type="ECO:0000313" key="1">
    <source>
        <dbReference type="EMBL" id="MCD1293977.1"/>
    </source>
</evidence>
<dbReference type="EMBL" id="PGCK01000002">
    <property type="protein sequence ID" value="MCD1293977.1"/>
    <property type="molecule type" value="Genomic_DNA"/>
</dbReference>
<dbReference type="Proteomes" id="UP001320159">
    <property type="component" value="Unassembled WGS sequence"/>
</dbReference>
<proteinExistence type="predicted"/>
<reference evidence="1 2" key="1">
    <citation type="submission" date="2017-11" db="EMBL/GenBank/DDBJ databases">
        <title>Isolation and Characterization of Family Methanocellaceae Species from Potential Methane Hydrate Area Offshore Southwestern Taiwan.</title>
        <authorList>
            <person name="Zhang W.-L."/>
            <person name="Chen W.-C."/>
            <person name="Lai M.-C."/>
            <person name="Chen S.-C."/>
        </authorList>
    </citation>
    <scope>NUCLEOTIDE SEQUENCE [LARGE SCALE GENOMIC DNA]</scope>
    <source>
        <strain evidence="1 2">CWC-04</strain>
    </source>
</reference>
<accession>A0AAP2RBG9</accession>
<organism evidence="1 2">
    <name type="scientific">Methanooceanicella nereidis</name>
    <dbReference type="NCBI Taxonomy" id="2052831"/>
    <lineage>
        <taxon>Archaea</taxon>
        <taxon>Methanobacteriati</taxon>
        <taxon>Methanobacteriota</taxon>
        <taxon>Stenosarchaea group</taxon>
        <taxon>Methanomicrobia</taxon>
        <taxon>Methanocellales</taxon>
        <taxon>Methanocellaceae</taxon>
        <taxon>Methanooceanicella</taxon>
    </lineage>
</organism>
<gene>
    <name evidence="1" type="ORF">CUJ83_03070</name>
</gene>